<dbReference type="Gene3D" id="1.10.287.470">
    <property type="entry name" value="Helix hairpin bin"/>
    <property type="match status" value="1"/>
</dbReference>
<comment type="similarity">
    <text evidence="1">Belongs to the membrane fusion protein (MFP) (TC 8.A.1) family.</text>
</comment>
<dbReference type="HOGENOM" id="CLU_018816_1_2_0"/>
<dbReference type="eggNOG" id="COG0845">
    <property type="taxonomic scope" value="Bacteria"/>
</dbReference>
<sequence length="363" mass="39802">MKKSLMLFSVVIIFIALIGFRAYQQHQIESTVGEIERIKVEVVSPAQRTFVDTVRFVATLEPEEEAAVISKVPGKTVLQVLVHEGDKVQQGDVLAILDTSLIKQQINQAQASLAKAEVYKQTASNDYRRFSQLYKEEVISRQQYDHVEGEYKTSVKQVAEVRAVLEQLKITMGYHRIEAPISGTIIARNVDAGDTTSSYPAFVIAKQEQVKAVGVVPEKLYSKVKRGQETQISLDAFPGRSFKAKVSRISPVLDPLTRTGKVEVAVDALSLMKPGMYARVEIQVGTHEGLGIPLEAVVKMPGTGMPICYISTKEGTAKTKHITLGGEGPDAVEVIEGISPSDNIIVTRSEKLSEGAPIEVVQR</sequence>
<accession>D5ED16</accession>
<evidence type="ECO:0000259" key="4">
    <source>
        <dbReference type="Pfam" id="PF25954"/>
    </source>
</evidence>
<dbReference type="PANTHER" id="PTHR30469:SF15">
    <property type="entry name" value="HLYD FAMILY OF SECRETION PROTEINS"/>
    <property type="match status" value="1"/>
</dbReference>
<proteinExistence type="inferred from homology"/>
<evidence type="ECO:0000259" key="2">
    <source>
        <dbReference type="Pfam" id="PF25876"/>
    </source>
</evidence>
<dbReference type="FunFam" id="2.40.30.170:FF:000010">
    <property type="entry name" value="Efflux RND transporter periplasmic adaptor subunit"/>
    <property type="match status" value="1"/>
</dbReference>
<dbReference type="InterPro" id="IPR058625">
    <property type="entry name" value="MdtA-like_BSH"/>
</dbReference>
<dbReference type="SUPFAM" id="SSF111369">
    <property type="entry name" value="HlyD-like secretion proteins"/>
    <property type="match status" value="1"/>
</dbReference>
<dbReference type="AlphaFoldDB" id="D5ED16"/>
<dbReference type="InterPro" id="IPR006143">
    <property type="entry name" value="RND_pump_MFP"/>
</dbReference>
<evidence type="ECO:0000313" key="5">
    <source>
        <dbReference type="EMBL" id="ADE56448.1"/>
    </source>
</evidence>
<name>D5ED16_AMICL</name>
<dbReference type="InterPro" id="IPR058624">
    <property type="entry name" value="MdtA-like_HH"/>
</dbReference>
<dbReference type="Gene3D" id="2.40.420.20">
    <property type="match status" value="1"/>
</dbReference>
<organism evidence="5 6">
    <name type="scientific">Aminobacterium colombiense (strain DSM 12261 / ALA-1)</name>
    <dbReference type="NCBI Taxonomy" id="572547"/>
    <lineage>
        <taxon>Bacteria</taxon>
        <taxon>Thermotogati</taxon>
        <taxon>Synergistota</taxon>
        <taxon>Synergistia</taxon>
        <taxon>Synergistales</taxon>
        <taxon>Aminobacteriaceae</taxon>
        <taxon>Aminobacterium</taxon>
    </lineage>
</organism>
<dbReference type="Pfam" id="PF25917">
    <property type="entry name" value="BSH_RND"/>
    <property type="match status" value="1"/>
</dbReference>
<dbReference type="NCBIfam" id="TIGR01730">
    <property type="entry name" value="RND_mfp"/>
    <property type="match status" value="1"/>
</dbReference>
<evidence type="ECO:0000256" key="1">
    <source>
        <dbReference type="ARBA" id="ARBA00009477"/>
    </source>
</evidence>
<reference evidence="5 6" key="1">
    <citation type="journal article" date="2010" name="Stand. Genomic Sci.">
        <title>Complete genome sequence of Aminobacterium colombiense type strain (ALA-1).</title>
        <authorList>
            <person name="Chertkov O."/>
            <person name="Sikorski J."/>
            <person name="Brambilla E."/>
            <person name="Lapidus A."/>
            <person name="Copeland A."/>
            <person name="Glavina Del Rio T."/>
            <person name="Nolan M."/>
            <person name="Lucas S."/>
            <person name="Tice H."/>
            <person name="Cheng J.F."/>
            <person name="Han C."/>
            <person name="Detter J.C."/>
            <person name="Bruce D."/>
            <person name="Tapia R."/>
            <person name="Goodwin L."/>
            <person name="Pitluck S."/>
            <person name="Liolios K."/>
            <person name="Ivanova N."/>
            <person name="Mavromatis K."/>
            <person name="Ovchinnikova G."/>
            <person name="Pati A."/>
            <person name="Chen A."/>
            <person name="Palaniappan K."/>
            <person name="Land M."/>
            <person name="Hauser L."/>
            <person name="Chang Y.J."/>
            <person name="Jeffries C.D."/>
            <person name="Spring S."/>
            <person name="Rohde M."/>
            <person name="Goker M."/>
            <person name="Bristow J."/>
            <person name="Eisen J.A."/>
            <person name="Markowitz V."/>
            <person name="Hugenholtz P."/>
            <person name="Kyrpides N.C."/>
            <person name="Klenk H.P."/>
        </authorList>
    </citation>
    <scope>NUCLEOTIDE SEQUENCE [LARGE SCALE GENOMIC DNA]</scope>
    <source>
        <strain evidence="6">DSM 12261 / ALA-1</strain>
    </source>
</reference>
<dbReference type="Pfam" id="PF25954">
    <property type="entry name" value="Beta-barrel_RND_2"/>
    <property type="match status" value="1"/>
</dbReference>
<dbReference type="GO" id="GO:1990281">
    <property type="term" value="C:efflux pump complex"/>
    <property type="evidence" value="ECO:0007669"/>
    <property type="project" value="TreeGrafter"/>
</dbReference>
<evidence type="ECO:0000313" key="6">
    <source>
        <dbReference type="Proteomes" id="UP000002366"/>
    </source>
</evidence>
<dbReference type="STRING" id="572547.Amico_0303"/>
<dbReference type="Gene3D" id="2.40.30.170">
    <property type="match status" value="1"/>
</dbReference>
<keyword evidence="6" id="KW-1185">Reference proteome</keyword>
<dbReference type="EMBL" id="CP001997">
    <property type="protein sequence ID" value="ADE56448.1"/>
    <property type="molecule type" value="Genomic_DNA"/>
</dbReference>
<dbReference type="Pfam" id="PF25876">
    <property type="entry name" value="HH_MFP_RND"/>
    <property type="match status" value="1"/>
</dbReference>
<feature type="domain" description="CusB-like beta-barrel" evidence="4">
    <location>
        <begin position="216"/>
        <end position="283"/>
    </location>
</feature>
<dbReference type="PANTHER" id="PTHR30469">
    <property type="entry name" value="MULTIDRUG RESISTANCE PROTEIN MDTA"/>
    <property type="match status" value="1"/>
</dbReference>
<protein>
    <submittedName>
        <fullName evidence="5">Efflux transporter, RND family, MFP subunit</fullName>
    </submittedName>
</protein>
<dbReference type="OrthoDB" id="2604at2"/>
<feature type="domain" description="Multidrug resistance protein MdtA-like alpha-helical hairpin" evidence="2">
    <location>
        <begin position="106"/>
        <end position="174"/>
    </location>
</feature>
<dbReference type="Proteomes" id="UP000002366">
    <property type="component" value="Chromosome"/>
</dbReference>
<dbReference type="Gene3D" id="2.40.50.100">
    <property type="match status" value="1"/>
</dbReference>
<dbReference type="InterPro" id="IPR058792">
    <property type="entry name" value="Beta-barrel_RND_2"/>
</dbReference>
<dbReference type="KEGG" id="aco:Amico_0303"/>
<dbReference type="GO" id="GO:0015562">
    <property type="term" value="F:efflux transmembrane transporter activity"/>
    <property type="evidence" value="ECO:0007669"/>
    <property type="project" value="TreeGrafter"/>
</dbReference>
<gene>
    <name evidence="5" type="ordered locus">Amico_0303</name>
</gene>
<feature type="domain" description="Multidrug resistance protein MdtA-like barrel-sandwich hybrid" evidence="3">
    <location>
        <begin position="65"/>
        <end position="198"/>
    </location>
</feature>
<evidence type="ECO:0000259" key="3">
    <source>
        <dbReference type="Pfam" id="PF25917"/>
    </source>
</evidence>
<dbReference type="RefSeq" id="WP_013047714.1">
    <property type="nucleotide sequence ID" value="NC_014011.1"/>
</dbReference>